<keyword evidence="1" id="KW-1185">Reference proteome</keyword>
<sequence length="73" mass="8371">METMQLTFVVGWTPNKISTCPRVSNDMMDVLNSIIIFGPSPGPLGYKTNNKLMLCKCYTQRKECTRIIRDEKL</sequence>
<dbReference type="AlphaFoldDB" id="A0A915K515"/>
<accession>A0A915K515</accession>
<reference evidence="2" key="1">
    <citation type="submission" date="2022-11" db="UniProtKB">
        <authorList>
            <consortium name="WormBaseParasite"/>
        </authorList>
    </citation>
    <scope>IDENTIFICATION</scope>
</reference>
<dbReference type="WBParaSite" id="nRc.2.0.1.t33294-RA">
    <property type="protein sequence ID" value="nRc.2.0.1.t33294-RA"/>
    <property type="gene ID" value="nRc.2.0.1.g33294"/>
</dbReference>
<evidence type="ECO:0000313" key="1">
    <source>
        <dbReference type="Proteomes" id="UP000887565"/>
    </source>
</evidence>
<evidence type="ECO:0000313" key="2">
    <source>
        <dbReference type="WBParaSite" id="nRc.2.0.1.t33294-RA"/>
    </source>
</evidence>
<protein>
    <submittedName>
        <fullName evidence="2">Ovule protein</fullName>
    </submittedName>
</protein>
<dbReference type="Proteomes" id="UP000887565">
    <property type="component" value="Unplaced"/>
</dbReference>
<organism evidence="1 2">
    <name type="scientific">Romanomermis culicivorax</name>
    <name type="common">Nematode worm</name>
    <dbReference type="NCBI Taxonomy" id="13658"/>
    <lineage>
        <taxon>Eukaryota</taxon>
        <taxon>Metazoa</taxon>
        <taxon>Ecdysozoa</taxon>
        <taxon>Nematoda</taxon>
        <taxon>Enoplea</taxon>
        <taxon>Dorylaimia</taxon>
        <taxon>Mermithida</taxon>
        <taxon>Mermithoidea</taxon>
        <taxon>Mermithidae</taxon>
        <taxon>Romanomermis</taxon>
    </lineage>
</organism>
<name>A0A915K515_ROMCU</name>
<proteinExistence type="predicted"/>